<dbReference type="GO" id="GO:0008270">
    <property type="term" value="F:zinc ion binding"/>
    <property type="evidence" value="ECO:0007669"/>
    <property type="project" value="InterPro"/>
</dbReference>
<dbReference type="Gene3D" id="3.40.10.10">
    <property type="entry name" value="DNA Methylphosphotriester Repair Domain"/>
    <property type="match status" value="1"/>
</dbReference>
<keyword evidence="4 18" id="KW-0489">Methyltransferase</keyword>
<evidence type="ECO:0000256" key="15">
    <source>
        <dbReference type="PIRSR" id="PIRSR000409-1"/>
    </source>
</evidence>
<keyword evidence="12" id="KW-0804">Transcription</keyword>
<keyword evidence="10" id="KW-0238">DNA-binding</keyword>
<comment type="catalytic activity">
    <reaction evidence="1">
        <text>a 4-O-methyl-thymidine in DNA + L-cysteinyl-[protein] = a thymidine in DNA + S-methyl-L-cysteinyl-[protein]</text>
        <dbReference type="Rhea" id="RHEA:53428"/>
        <dbReference type="Rhea" id="RHEA-COMP:10131"/>
        <dbReference type="Rhea" id="RHEA-COMP:10132"/>
        <dbReference type="Rhea" id="RHEA-COMP:13555"/>
        <dbReference type="Rhea" id="RHEA-COMP:13556"/>
        <dbReference type="ChEBI" id="CHEBI:29950"/>
        <dbReference type="ChEBI" id="CHEBI:82612"/>
        <dbReference type="ChEBI" id="CHEBI:137386"/>
        <dbReference type="ChEBI" id="CHEBI:137387"/>
        <dbReference type="EC" id="2.1.1.63"/>
    </reaction>
</comment>
<dbReference type="InterPro" id="IPR036631">
    <property type="entry name" value="MGMT_N_sf"/>
</dbReference>
<organism evidence="18 19">
    <name type="scientific">Thalassobaculum fulvum</name>
    <dbReference type="NCBI Taxonomy" id="1633335"/>
    <lineage>
        <taxon>Bacteria</taxon>
        <taxon>Pseudomonadati</taxon>
        <taxon>Pseudomonadota</taxon>
        <taxon>Alphaproteobacteria</taxon>
        <taxon>Rhodospirillales</taxon>
        <taxon>Thalassobaculaceae</taxon>
        <taxon>Thalassobaculum</taxon>
    </lineage>
</organism>
<accession>A0A918XN20</accession>
<dbReference type="Gene3D" id="1.10.10.10">
    <property type="entry name" value="Winged helix-like DNA-binding domain superfamily/Winged helix DNA-binding domain"/>
    <property type="match status" value="1"/>
</dbReference>
<keyword evidence="19" id="KW-1185">Reference proteome</keyword>
<feature type="binding site" evidence="16">
    <location>
        <position position="92"/>
    </location>
    <ligand>
        <name>Zn(2+)</name>
        <dbReference type="ChEBI" id="CHEBI:29105"/>
    </ligand>
</feature>
<dbReference type="GO" id="GO:0032259">
    <property type="term" value="P:methylation"/>
    <property type="evidence" value="ECO:0007669"/>
    <property type="project" value="UniProtKB-KW"/>
</dbReference>
<evidence type="ECO:0000256" key="8">
    <source>
        <dbReference type="ARBA" id="ARBA00022833"/>
    </source>
</evidence>
<keyword evidence="9" id="KW-0805">Transcription regulation</keyword>
<dbReference type="EMBL" id="BMZS01000001">
    <property type="protein sequence ID" value="GHD38867.1"/>
    <property type="molecule type" value="Genomic_DNA"/>
</dbReference>
<evidence type="ECO:0000256" key="10">
    <source>
        <dbReference type="ARBA" id="ARBA00023125"/>
    </source>
</evidence>
<feature type="domain" description="HTH araC/xylS-type" evidence="17">
    <location>
        <begin position="108"/>
        <end position="205"/>
    </location>
</feature>
<evidence type="ECO:0000256" key="9">
    <source>
        <dbReference type="ARBA" id="ARBA00023015"/>
    </source>
</evidence>
<dbReference type="GO" id="GO:0003700">
    <property type="term" value="F:DNA-binding transcription factor activity"/>
    <property type="evidence" value="ECO:0007669"/>
    <property type="project" value="InterPro"/>
</dbReference>
<reference evidence="18" key="1">
    <citation type="journal article" date="2014" name="Int. J. Syst. Evol. Microbiol.">
        <title>Complete genome sequence of Corynebacterium casei LMG S-19264T (=DSM 44701T), isolated from a smear-ripened cheese.</title>
        <authorList>
            <consortium name="US DOE Joint Genome Institute (JGI-PGF)"/>
            <person name="Walter F."/>
            <person name="Albersmeier A."/>
            <person name="Kalinowski J."/>
            <person name="Ruckert C."/>
        </authorList>
    </citation>
    <scope>NUCLEOTIDE SEQUENCE</scope>
    <source>
        <strain evidence="18">KCTC 42651</strain>
    </source>
</reference>
<keyword evidence="13" id="KW-0234">DNA repair</keyword>
<dbReference type="Pfam" id="PF12833">
    <property type="entry name" value="HTH_18"/>
    <property type="match status" value="1"/>
</dbReference>
<dbReference type="Gene3D" id="3.30.160.70">
    <property type="entry name" value="Methylated DNA-protein cysteine methyltransferase domain"/>
    <property type="match status" value="1"/>
</dbReference>
<keyword evidence="6 16" id="KW-0479">Metal-binding</keyword>
<dbReference type="InterPro" id="IPR004026">
    <property type="entry name" value="Ada_DNA_repair_Zn-bd"/>
</dbReference>
<name>A0A918XN20_9PROT</name>
<evidence type="ECO:0000259" key="17">
    <source>
        <dbReference type="PROSITE" id="PS01124"/>
    </source>
</evidence>
<evidence type="ECO:0000256" key="14">
    <source>
        <dbReference type="ARBA" id="ARBA00049348"/>
    </source>
</evidence>
<keyword evidence="5" id="KW-0808">Transferase</keyword>
<feature type="binding site" evidence="16">
    <location>
        <position position="58"/>
    </location>
    <ligand>
        <name>Zn(2+)</name>
        <dbReference type="ChEBI" id="CHEBI:29105"/>
    </ligand>
</feature>
<evidence type="ECO:0000313" key="18">
    <source>
        <dbReference type="EMBL" id="GHD38867.1"/>
    </source>
</evidence>
<dbReference type="InterPro" id="IPR014048">
    <property type="entry name" value="MethylDNA_cys_MeTrfase_DNA-bd"/>
</dbReference>
<dbReference type="SUPFAM" id="SSF57884">
    <property type="entry name" value="Ada DNA repair protein, N-terminal domain (N-Ada 10)"/>
    <property type="match status" value="1"/>
</dbReference>
<feature type="binding site" evidence="16">
    <location>
        <position position="89"/>
    </location>
    <ligand>
        <name>Zn(2+)</name>
        <dbReference type="ChEBI" id="CHEBI:29105"/>
    </ligand>
</feature>
<dbReference type="Proteomes" id="UP000630353">
    <property type="component" value="Unassembled WGS sequence"/>
</dbReference>
<dbReference type="Gene3D" id="1.10.10.60">
    <property type="entry name" value="Homeodomain-like"/>
    <property type="match status" value="1"/>
</dbReference>
<evidence type="ECO:0000256" key="5">
    <source>
        <dbReference type="ARBA" id="ARBA00022679"/>
    </source>
</evidence>
<dbReference type="PIRSF" id="PIRSF000409">
    <property type="entry name" value="Ada"/>
    <property type="match status" value="1"/>
</dbReference>
<dbReference type="Pfam" id="PF02805">
    <property type="entry name" value="Ada_Zn_binding"/>
    <property type="match status" value="1"/>
</dbReference>
<evidence type="ECO:0000313" key="19">
    <source>
        <dbReference type="Proteomes" id="UP000630353"/>
    </source>
</evidence>
<dbReference type="GO" id="GO:0006281">
    <property type="term" value="P:DNA repair"/>
    <property type="evidence" value="ECO:0007669"/>
    <property type="project" value="UniProtKB-KW"/>
</dbReference>
<dbReference type="InterPro" id="IPR036388">
    <property type="entry name" value="WH-like_DNA-bd_sf"/>
</dbReference>
<keyword evidence="8 16" id="KW-0862">Zinc</keyword>
<dbReference type="PROSITE" id="PS01124">
    <property type="entry name" value="HTH_ARAC_FAMILY_2"/>
    <property type="match status" value="1"/>
</dbReference>
<comment type="cofactor">
    <cofactor evidence="16">
        <name>Zn(2+)</name>
        <dbReference type="ChEBI" id="CHEBI:29105"/>
    </cofactor>
    <text evidence="16">Binds 1 zinc ion per subunit.</text>
</comment>
<dbReference type="InterPro" id="IPR009057">
    <property type="entry name" value="Homeodomain-like_sf"/>
</dbReference>
<dbReference type="AlphaFoldDB" id="A0A918XN20"/>
<dbReference type="Pfam" id="PF01035">
    <property type="entry name" value="DNA_binding_1"/>
    <property type="match status" value="1"/>
</dbReference>
<dbReference type="PROSITE" id="PS00041">
    <property type="entry name" value="HTH_ARAC_FAMILY_1"/>
    <property type="match status" value="1"/>
</dbReference>
<dbReference type="GO" id="GO:0043565">
    <property type="term" value="F:sequence-specific DNA binding"/>
    <property type="evidence" value="ECO:0007669"/>
    <property type="project" value="InterPro"/>
</dbReference>
<dbReference type="SUPFAM" id="SSF46689">
    <property type="entry name" value="Homeodomain-like"/>
    <property type="match status" value="1"/>
</dbReference>
<dbReference type="EC" id="2.1.1.63" evidence="3"/>
<evidence type="ECO:0000256" key="11">
    <source>
        <dbReference type="ARBA" id="ARBA00023159"/>
    </source>
</evidence>
<feature type="active site" description="Nucleophile; methyl group acceptor from methylphosphotriester" evidence="15">
    <location>
        <position position="58"/>
    </location>
</feature>
<feature type="binding site" evidence="16">
    <location>
        <position position="62"/>
    </location>
    <ligand>
        <name>Zn(2+)</name>
        <dbReference type="ChEBI" id="CHEBI:29105"/>
    </ligand>
</feature>
<dbReference type="CDD" id="cd06445">
    <property type="entry name" value="ATase"/>
    <property type="match status" value="1"/>
</dbReference>
<keyword evidence="11" id="KW-0010">Activator</keyword>
<evidence type="ECO:0000256" key="12">
    <source>
        <dbReference type="ARBA" id="ARBA00023163"/>
    </source>
</evidence>
<feature type="active site" description="Nucleophile; methyl group acceptor from either O6-methylguanine or O4-methylthymine" evidence="15">
    <location>
        <position position="343"/>
    </location>
</feature>
<dbReference type="InterPro" id="IPR016221">
    <property type="entry name" value="Bifunct_regulatory_prot_Ada"/>
</dbReference>
<dbReference type="InterPro" id="IPR036217">
    <property type="entry name" value="MethylDNA_cys_MeTrfase_DNAb"/>
</dbReference>
<evidence type="ECO:0000256" key="6">
    <source>
        <dbReference type="ARBA" id="ARBA00022723"/>
    </source>
</evidence>
<dbReference type="PANTHER" id="PTHR10815:SF5">
    <property type="entry name" value="METHYLATED-DNA--PROTEIN-CYSTEINE METHYLTRANSFERASE"/>
    <property type="match status" value="1"/>
</dbReference>
<evidence type="ECO:0000256" key="13">
    <source>
        <dbReference type="ARBA" id="ARBA00023204"/>
    </source>
</evidence>
<evidence type="ECO:0000256" key="2">
    <source>
        <dbReference type="ARBA" id="ARBA00008711"/>
    </source>
</evidence>
<dbReference type="FunFam" id="1.10.10.10:FF:000214">
    <property type="entry name" value="Methylated-DNA--protein-cysteine methyltransferase"/>
    <property type="match status" value="1"/>
</dbReference>
<proteinExistence type="inferred from homology"/>
<reference evidence="18" key="2">
    <citation type="submission" date="2020-09" db="EMBL/GenBank/DDBJ databases">
        <authorList>
            <person name="Sun Q."/>
            <person name="Kim S."/>
        </authorList>
    </citation>
    <scope>NUCLEOTIDE SEQUENCE</scope>
    <source>
        <strain evidence="18">KCTC 42651</strain>
    </source>
</reference>
<dbReference type="InterPro" id="IPR035451">
    <property type="entry name" value="Ada-like_dom_sf"/>
</dbReference>
<dbReference type="SMART" id="SM00342">
    <property type="entry name" value="HTH_ARAC"/>
    <property type="match status" value="1"/>
</dbReference>
<evidence type="ECO:0000256" key="16">
    <source>
        <dbReference type="PIRSR" id="PIRSR000409-3"/>
    </source>
</evidence>
<dbReference type="SUPFAM" id="SSF53155">
    <property type="entry name" value="Methylated DNA-protein cysteine methyltransferase domain"/>
    <property type="match status" value="1"/>
</dbReference>
<keyword evidence="7" id="KW-0227">DNA damage</keyword>
<dbReference type="InterPro" id="IPR018060">
    <property type="entry name" value="HTH_AraC"/>
</dbReference>
<dbReference type="GO" id="GO:0003908">
    <property type="term" value="F:methylated-DNA-[protein]-cysteine S-methyltransferase activity"/>
    <property type="evidence" value="ECO:0007669"/>
    <property type="project" value="UniProtKB-EC"/>
</dbReference>
<dbReference type="NCBIfam" id="NF011964">
    <property type="entry name" value="PRK15435.1"/>
    <property type="match status" value="1"/>
</dbReference>
<evidence type="ECO:0000256" key="1">
    <source>
        <dbReference type="ARBA" id="ARBA00001286"/>
    </source>
</evidence>
<dbReference type="PANTHER" id="PTHR10815">
    <property type="entry name" value="METHYLATED-DNA--PROTEIN-CYSTEINE METHYLTRANSFERASE"/>
    <property type="match status" value="1"/>
</dbReference>
<evidence type="ECO:0000256" key="3">
    <source>
        <dbReference type="ARBA" id="ARBA00011918"/>
    </source>
</evidence>
<dbReference type="InterPro" id="IPR018062">
    <property type="entry name" value="HTH_AraC-typ_CS"/>
</dbReference>
<comment type="catalytic activity">
    <reaction evidence="14">
        <text>a 6-O-methyl-2'-deoxyguanosine in DNA + L-cysteinyl-[protein] = S-methyl-L-cysteinyl-[protein] + a 2'-deoxyguanosine in DNA</text>
        <dbReference type="Rhea" id="RHEA:24000"/>
        <dbReference type="Rhea" id="RHEA-COMP:10131"/>
        <dbReference type="Rhea" id="RHEA-COMP:10132"/>
        <dbReference type="Rhea" id="RHEA-COMP:11367"/>
        <dbReference type="Rhea" id="RHEA-COMP:11368"/>
        <dbReference type="ChEBI" id="CHEBI:29950"/>
        <dbReference type="ChEBI" id="CHEBI:82612"/>
        <dbReference type="ChEBI" id="CHEBI:85445"/>
        <dbReference type="ChEBI" id="CHEBI:85448"/>
        <dbReference type="EC" id="2.1.1.63"/>
    </reaction>
</comment>
<evidence type="ECO:0000256" key="7">
    <source>
        <dbReference type="ARBA" id="ARBA00022763"/>
    </source>
</evidence>
<dbReference type="SUPFAM" id="SSF46767">
    <property type="entry name" value="Methylated DNA-protein cysteine methyltransferase, C-terminal domain"/>
    <property type="match status" value="1"/>
</dbReference>
<sequence>MEATVTAQSATIPAMTALTSSSTDRYATDDARYRAVEARDRAADGHFITAVTTTGIYCRPHCPSRTPKRGNVRFFARPEEARAAGFRACRRCSPDASMPRDPRLDAVRAACRLIESAEETAPTLEELGEAAGLSPFHLQRTFKAVMGITPRQYWDARRLGRLKANLKSGEGVASALYGAGYGSSSRLYEKAGAQLGMTPASYGKGGEGAVIAYAYADTALGRVIVGATRTGICFVGIGDDDGALLDELRGDYPKAELAADPEGLGETVAEVAATLDGHEPHAALPVDVRGTAFQRQVWEALRAIPMGETRTYSELAAAAGRPKAVRAAASACANNPVALIVPCHRAIGTDGTMRGYRWGVERKRALLETERAAAGRG</sequence>
<comment type="similarity">
    <text evidence="2">Belongs to the MGMT family.</text>
</comment>
<dbReference type="NCBIfam" id="TIGR00589">
    <property type="entry name" value="ogt"/>
    <property type="match status" value="1"/>
</dbReference>
<comment type="caution">
    <text evidence="18">The sequence shown here is derived from an EMBL/GenBank/DDBJ whole genome shotgun (WGS) entry which is preliminary data.</text>
</comment>
<gene>
    <name evidence="18" type="ORF">GCM10017083_00120</name>
</gene>
<protein>
    <recommendedName>
        <fullName evidence="3">methylated-DNA--[protein]-cysteine S-methyltransferase</fullName>
        <ecNumber evidence="3">2.1.1.63</ecNumber>
    </recommendedName>
</protein>
<evidence type="ECO:0000256" key="4">
    <source>
        <dbReference type="ARBA" id="ARBA00022603"/>
    </source>
</evidence>